<dbReference type="WBParaSite" id="HPBE_0002135901-mRNA-1">
    <property type="protein sequence ID" value="HPBE_0002135901-mRNA-1"/>
    <property type="gene ID" value="HPBE_0002135901"/>
</dbReference>
<organism evidence="2 3">
    <name type="scientific">Heligmosomoides polygyrus</name>
    <name type="common">Parasitic roundworm</name>
    <dbReference type="NCBI Taxonomy" id="6339"/>
    <lineage>
        <taxon>Eukaryota</taxon>
        <taxon>Metazoa</taxon>
        <taxon>Ecdysozoa</taxon>
        <taxon>Nematoda</taxon>
        <taxon>Chromadorea</taxon>
        <taxon>Rhabditida</taxon>
        <taxon>Rhabditina</taxon>
        <taxon>Rhabditomorpha</taxon>
        <taxon>Strongyloidea</taxon>
        <taxon>Heligmosomidae</taxon>
        <taxon>Heligmosomoides</taxon>
    </lineage>
</organism>
<dbReference type="AlphaFoldDB" id="A0A183GFZ0"/>
<reference evidence="1 2" key="1">
    <citation type="submission" date="2018-11" db="EMBL/GenBank/DDBJ databases">
        <authorList>
            <consortium name="Pathogen Informatics"/>
        </authorList>
    </citation>
    <scope>NUCLEOTIDE SEQUENCE [LARGE SCALE GENOMIC DNA]</scope>
</reference>
<name>A0A183GFZ0_HELPZ</name>
<dbReference type="Proteomes" id="UP000050761">
    <property type="component" value="Unassembled WGS sequence"/>
</dbReference>
<keyword evidence="2" id="KW-1185">Reference proteome</keyword>
<dbReference type="EMBL" id="UZAH01032932">
    <property type="protein sequence ID" value="VDP24808.1"/>
    <property type="molecule type" value="Genomic_DNA"/>
</dbReference>
<proteinExistence type="predicted"/>
<sequence length="129" mass="13525">MALGIRSLLGVLPGSSITTPIADFFFKSLALDKMSSLVGKILTSTSKCYGAGATVELYPVSIAAGSPIGAVAKATATLADSRVWISRSPFVRISNLQVRLVPTTMQRAVSGSVAIGWIPYTTEDAQQFS</sequence>
<evidence type="ECO:0000313" key="2">
    <source>
        <dbReference type="Proteomes" id="UP000050761"/>
    </source>
</evidence>
<gene>
    <name evidence="1" type="ORF">HPBE_LOCUS21358</name>
</gene>
<accession>A0A183GFZ0</accession>
<protein>
    <submittedName>
        <fullName evidence="3">DUF1758 domain-containing protein</fullName>
    </submittedName>
</protein>
<evidence type="ECO:0000313" key="3">
    <source>
        <dbReference type="WBParaSite" id="HPBE_0002135901-mRNA-1"/>
    </source>
</evidence>
<evidence type="ECO:0000313" key="1">
    <source>
        <dbReference type="EMBL" id="VDP24808.1"/>
    </source>
</evidence>
<reference evidence="3" key="2">
    <citation type="submission" date="2019-09" db="UniProtKB">
        <authorList>
            <consortium name="WormBaseParasite"/>
        </authorList>
    </citation>
    <scope>IDENTIFICATION</scope>
</reference>
<accession>A0A3P8CU14</accession>